<accession>A0A7D9I1X4</accession>
<dbReference type="EMBL" id="CACRXK020002614">
    <property type="protein sequence ID" value="CAB3995167.1"/>
    <property type="molecule type" value="Genomic_DNA"/>
</dbReference>
<dbReference type="AlphaFoldDB" id="A0A7D9I1X4"/>
<protein>
    <submittedName>
        <fullName evidence="1">Uncharacterized protein</fullName>
    </submittedName>
</protein>
<dbReference type="Proteomes" id="UP001152795">
    <property type="component" value="Unassembled WGS sequence"/>
</dbReference>
<proteinExistence type="predicted"/>
<keyword evidence="2" id="KW-1185">Reference proteome</keyword>
<name>A0A7D9I1X4_PARCT</name>
<gene>
    <name evidence="1" type="ORF">PACLA_8A084669</name>
</gene>
<reference evidence="1" key="1">
    <citation type="submission" date="2020-04" db="EMBL/GenBank/DDBJ databases">
        <authorList>
            <person name="Alioto T."/>
            <person name="Alioto T."/>
            <person name="Gomez Garrido J."/>
        </authorList>
    </citation>
    <scope>NUCLEOTIDE SEQUENCE</scope>
    <source>
        <strain evidence="1">A484AB</strain>
    </source>
</reference>
<organism evidence="1 2">
    <name type="scientific">Paramuricea clavata</name>
    <name type="common">Red gorgonian</name>
    <name type="synonym">Violescent sea-whip</name>
    <dbReference type="NCBI Taxonomy" id="317549"/>
    <lineage>
        <taxon>Eukaryota</taxon>
        <taxon>Metazoa</taxon>
        <taxon>Cnidaria</taxon>
        <taxon>Anthozoa</taxon>
        <taxon>Octocorallia</taxon>
        <taxon>Malacalcyonacea</taxon>
        <taxon>Plexauridae</taxon>
        <taxon>Paramuricea</taxon>
    </lineage>
</organism>
<evidence type="ECO:0000313" key="2">
    <source>
        <dbReference type="Proteomes" id="UP001152795"/>
    </source>
</evidence>
<sequence>MQGVGYLSSHRQANGKWPKCDRGINKDDSQLILKMTGIFLQVGSGICSTCHKKLRALMLTSPHKAESVIDQMDALILVGIRRCYAGYLRRKMLLLFYAIGVCAEPMNDRSPDHRRGVKRRKIRKQRRLKNFLIKIIIPNYLYRQLVIMFGMMLIFLILIDDMTK</sequence>
<comment type="caution">
    <text evidence="1">The sequence shown here is derived from an EMBL/GenBank/DDBJ whole genome shotgun (WGS) entry which is preliminary data.</text>
</comment>
<evidence type="ECO:0000313" key="1">
    <source>
        <dbReference type="EMBL" id="CAB3995167.1"/>
    </source>
</evidence>